<reference evidence="2" key="1">
    <citation type="submission" date="2020-05" db="EMBL/GenBank/DDBJ databases">
        <authorList>
            <person name="Chiriac C."/>
            <person name="Salcher M."/>
            <person name="Ghai R."/>
            <person name="Kavagutti S V."/>
        </authorList>
    </citation>
    <scope>NUCLEOTIDE SEQUENCE</scope>
</reference>
<dbReference type="Gene3D" id="1.10.10.10">
    <property type="entry name" value="Winged helix-like DNA-binding domain superfamily/Winged helix DNA-binding domain"/>
    <property type="match status" value="1"/>
</dbReference>
<evidence type="ECO:0000256" key="1">
    <source>
        <dbReference type="SAM" id="MobiDB-lite"/>
    </source>
</evidence>
<sequence>MRFVARATGYPCRVADVRGHAGTPGGDHRSPRTSWTFLTNHTHVLLCIVRDPHVRLRDVANMVGITERAAQSIVADLVTEGYLTRSRVGRRNVYDVHHDSPLRSHDNGSLTVGGLLDFLQSNSRLIQFARSGLATSSNGHTNGHANGHANGGSSN</sequence>
<protein>
    <submittedName>
        <fullName evidence="2">Unannotated protein</fullName>
    </submittedName>
</protein>
<dbReference type="SUPFAM" id="SSF46785">
    <property type="entry name" value="Winged helix' DNA-binding domain"/>
    <property type="match status" value="1"/>
</dbReference>
<name>A0A6J6BPQ3_9ZZZZ</name>
<feature type="region of interest" description="Disordered" evidence="1">
    <location>
        <begin position="136"/>
        <end position="155"/>
    </location>
</feature>
<gene>
    <name evidence="2" type="ORF">UFOPK1493_00270</name>
</gene>
<dbReference type="InterPro" id="IPR036390">
    <property type="entry name" value="WH_DNA-bd_sf"/>
</dbReference>
<proteinExistence type="predicted"/>
<dbReference type="InterPro" id="IPR036388">
    <property type="entry name" value="WH-like_DNA-bd_sf"/>
</dbReference>
<organism evidence="2">
    <name type="scientific">freshwater metagenome</name>
    <dbReference type="NCBI Taxonomy" id="449393"/>
    <lineage>
        <taxon>unclassified sequences</taxon>
        <taxon>metagenomes</taxon>
        <taxon>ecological metagenomes</taxon>
    </lineage>
</organism>
<evidence type="ECO:0000313" key="2">
    <source>
        <dbReference type="EMBL" id="CAB4540704.1"/>
    </source>
</evidence>
<dbReference type="EMBL" id="CAEZSR010000005">
    <property type="protein sequence ID" value="CAB4540704.1"/>
    <property type="molecule type" value="Genomic_DNA"/>
</dbReference>
<dbReference type="AlphaFoldDB" id="A0A6J6BPQ3"/>
<accession>A0A6J6BPQ3</accession>